<proteinExistence type="predicted"/>
<accession>A0A5K7YWM9</accession>
<dbReference type="AlphaFoldDB" id="A0A5K7YWM9"/>
<dbReference type="RefSeq" id="WP_155320087.1">
    <property type="nucleotide sequence ID" value="NZ_AP021874.1"/>
</dbReference>
<dbReference type="Proteomes" id="UP000427906">
    <property type="component" value="Chromosome"/>
</dbReference>
<organism evidence="1 2">
    <name type="scientific">Desulfosarcina alkanivorans</name>
    <dbReference type="NCBI Taxonomy" id="571177"/>
    <lineage>
        <taxon>Bacteria</taxon>
        <taxon>Pseudomonadati</taxon>
        <taxon>Thermodesulfobacteriota</taxon>
        <taxon>Desulfobacteria</taxon>
        <taxon>Desulfobacterales</taxon>
        <taxon>Desulfosarcinaceae</taxon>
        <taxon>Desulfosarcina</taxon>
    </lineage>
</organism>
<dbReference type="EMBL" id="AP021874">
    <property type="protein sequence ID" value="BBO72383.1"/>
    <property type="molecule type" value="Genomic_DNA"/>
</dbReference>
<evidence type="ECO:0000313" key="2">
    <source>
        <dbReference type="Proteomes" id="UP000427906"/>
    </source>
</evidence>
<name>A0A5K7YWM9_9BACT</name>
<protein>
    <submittedName>
        <fullName evidence="1">Uncharacterized protein</fullName>
    </submittedName>
</protein>
<dbReference type="OrthoDB" id="5516735at2"/>
<sequence length="108" mass="12708">MEETWTYKNFEIKEGLKPGSNMFRYFFRVFEDGRKKCNCCVWIVDDALDRFDPAGNFNAIAASQKASWHGWIREKIDAGDFRDRALKYEKTGETEIDLSEMKTHVKVE</sequence>
<evidence type="ECO:0000313" key="1">
    <source>
        <dbReference type="EMBL" id="BBO72383.1"/>
    </source>
</evidence>
<gene>
    <name evidence="1" type="ORF">DSCA_63130</name>
</gene>
<dbReference type="KEGG" id="dalk:DSCA_63130"/>
<keyword evidence="2" id="KW-1185">Reference proteome</keyword>
<reference evidence="1 2" key="1">
    <citation type="submission" date="2019-11" db="EMBL/GenBank/DDBJ databases">
        <title>Comparative genomics of hydrocarbon-degrading Desulfosarcina strains.</title>
        <authorList>
            <person name="Watanabe M."/>
            <person name="Kojima H."/>
            <person name="Fukui M."/>
        </authorList>
    </citation>
    <scope>NUCLEOTIDE SEQUENCE [LARGE SCALE GENOMIC DNA]</scope>
    <source>
        <strain evidence="1 2">PL12</strain>
    </source>
</reference>